<sequence>MVGMKPGPDSIGIIVVLHNCSGVAGQADQGLVPEPHVWLCCVPCPCEAWWYKRSVAEGRARCKLGGLRVLNSYWVNEDSTYKYFEIILVDVAHKDIKTDPMIN</sequence>
<dbReference type="InterPro" id="IPR012678">
    <property type="entry name" value="Ribosomal_uL23/eL15/eS24_sf"/>
</dbReference>
<dbReference type="GO" id="GO:0003735">
    <property type="term" value="F:structural constituent of ribosome"/>
    <property type="evidence" value="ECO:0007669"/>
    <property type="project" value="InterPro"/>
</dbReference>
<reference evidence="5" key="2">
    <citation type="submission" date="2019-07" db="EMBL/GenBank/DDBJ databases">
        <authorList>
            <person name="Seetharam A."/>
            <person name="Woodhouse M."/>
            <person name="Cannon E."/>
        </authorList>
    </citation>
    <scope>NUCLEOTIDE SEQUENCE [LARGE SCALE GENOMIC DNA]</scope>
    <source>
        <strain evidence="5">cv. B73</strain>
    </source>
</reference>
<dbReference type="PANTHER" id="PTHR11847">
    <property type="entry name" value="RIBOSOMAL PROTEIN L15"/>
    <property type="match status" value="1"/>
</dbReference>
<dbReference type="PANTHER" id="PTHR11847:SF21">
    <property type="entry name" value="RIBOSOMAL PROTEIN L15"/>
    <property type="match status" value="1"/>
</dbReference>
<dbReference type="GO" id="GO:1990904">
    <property type="term" value="C:ribonucleoprotein complex"/>
    <property type="evidence" value="ECO:0007669"/>
    <property type="project" value="UniProtKB-KW"/>
</dbReference>
<comment type="similarity">
    <text evidence="1 4">Belongs to the eukaryotic ribosomal protein eL15 family.</text>
</comment>
<dbReference type="Gramene" id="Zm00001eb223610_T001">
    <property type="protein sequence ID" value="Zm00001eb223610_P001"/>
    <property type="gene ID" value="Zm00001eb223610"/>
</dbReference>
<reference evidence="5" key="3">
    <citation type="submission" date="2021-05" db="UniProtKB">
        <authorList>
            <consortium name="EnsemblPlants"/>
        </authorList>
    </citation>
    <scope>IDENTIFICATION</scope>
    <source>
        <strain evidence="5">cv. B73</strain>
    </source>
</reference>
<keyword evidence="6" id="KW-1185">Reference proteome</keyword>
<dbReference type="AlphaFoldDB" id="A0A804PBK5"/>
<dbReference type="GO" id="GO:0005840">
    <property type="term" value="C:ribosome"/>
    <property type="evidence" value="ECO:0007669"/>
    <property type="project" value="UniProtKB-KW"/>
</dbReference>
<name>A0A804PBK5_MAIZE</name>
<dbReference type="InterPro" id="IPR024794">
    <property type="entry name" value="Rbsml_eL15_core_dom_sf"/>
</dbReference>
<evidence type="ECO:0000313" key="6">
    <source>
        <dbReference type="Proteomes" id="UP000007305"/>
    </source>
</evidence>
<dbReference type="SMART" id="SM01384">
    <property type="entry name" value="Ribosomal_L15e"/>
    <property type="match status" value="1"/>
</dbReference>
<dbReference type="SUPFAM" id="SSF54189">
    <property type="entry name" value="Ribosomal proteins S24e, L23 and L15e"/>
    <property type="match status" value="1"/>
</dbReference>
<dbReference type="InParanoid" id="A0A804PBK5"/>
<keyword evidence="3 4" id="KW-0687">Ribonucleoprotein</keyword>
<protein>
    <recommendedName>
        <fullName evidence="4">Ribosomal protein L15</fullName>
    </recommendedName>
</protein>
<dbReference type="Gene3D" id="3.40.1120.10">
    <property type="entry name" value="Ribosomal protein l15e"/>
    <property type="match status" value="1"/>
</dbReference>
<keyword evidence="2 4" id="KW-0689">Ribosomal protein</keyword>
<dbReference type="EnsemblPlants" id="Zm00001eb223610_T001">
    <property type="protein sequence ID" value="Zm00001eb223610_P001"/>
    <property type="gene ID" value="Zm00001eb223610"/>
</dbReference>
<accession>A0A804PBK5</accession>
<reference evidence="6" key="1">
    <citation type="journal article" date="2009" name="Science">
        <title>The B73 maize genome: complexity, diversity, and dynamics.</title>
        <authorList>
            <person name="Schnable P.S."/>
            <person name="Ware D."/>
            <person name="Fulton R.S."/>
            <person name="Stein J.C."/>
            <person name="Wei F."/>
            <person name="Pasternak S."/>
            <person name="Liang C."/>
            <person name="Zhang J."/>
            <person name="Fulton L."/>
            <person name="Graves T.A."/>
            <person name="Minx P."/>
            <person name="Reily A.D."/>
            <person name="Courtney L."/>
            <person name="Kruchowski S.S."/>
            <person name="Tomlinson C."/>
            <person name="Strong C."/>
            <person name="Delehaunty K."/>
            <person name="Fronick C."/>
            <person name="Courtney B."/>
            <person name="Rock S.M."/>
            <person name="Belter E."/>
            <person name="Du F."/>
            <person name="Kim K."/>
            <person name="Abbott R.M."/>
            <person name="Cotton M."/>
            <person name="Levy A."/>
            <person name="Marchetto P."/>
            <person name="Ochoa K."/>
            <person name="Jackson S.M."/>
            <person name="Gillam B."/>
            <person name="Chen W."/>
            <person name="Yan L."/>
            <person name="Higginbotham J."/>
            <person name="Cardenas M."/>
            <person name="Waligorski J."/>
            <person name="Applebaum E."/>
            <person name="Phelps L."/>
            <person name="Falcone J."/>
            <person name="Kanchi K."/>
            <person name="Thane T."/>
            <person name="Scimone A."/>
            <person name="Thane N."/>
            <person name="Henke J."/>
            <person name="Wang T."/>
            <person name="Ruppert J."/>
            <person name="Shah N."/>
            <person name="Rotter K."/>
            <person name="Hodges J."/>
            <person name="Ingenthron E."/>
            <person name="Cordes M."/>
            <person name="Kohlberg S."/>
            <person name="Sgro J."/>
            <person name="Delgado B."/>
            <person name="Mead K."/>
            <person name="Chinwalla A."/>
            <person name="Leonard S."/>
            <person name="Crouse K."/>
            <person name="Collura K."/>
            <person name="Kudrna D."/>
            <person name="Currie J."/>
            <person name="He R."/>
            <person name="Angelova A."/>
            <person name="Rajasekar S."/>
            <person name="Mueller T."/>
            <person name="Lomeli R."/>
            <person name="Scara G."/>
            <person name="Ko A."/>
            <person name="Delaney K."/>
            <person name="Wissotski M."/>
            <person name="Lopez G."/>
            <person name="Campos D."/>
            <person name="Braidotti M."/>
            <person name="Ashley E."/>
            <person name="Golser W."/>
            <person name="Kim H."/>
            <person name="Lee S."/>
            <person name="Lin J."/>
            <person name="Dujmic Z."/>
            <person name="Kim W."/>
            <person name="Talag J."/>
            <person name="Zuccolo A."/>
            <person name="Fan C."/>
            <person name="Sebastian A."/>
            <person name="Kramer M."/>
            <person name="Spiegel L."/>
            <person name="Nascimento L."/>
            <person name="Zutavern T."/>
            <person name="Miller B."/>
            <person name="Ambroise C."/>
            <person name="Muller S."/>
            <person name="Spooner W."/>
            <person name="Narechania A."/>
            <person name="Ren L."/>
            <person name="Wei S."/>
            <person name="Kumari S."/>
            <person name="Faga B."/>
            <person name="Levy M.J."/>
            <person name="McMahan L."/>
            <person name="Van Buren P."/>
            <person name="Vaughn M.W."/>
            <person name="Ying K."/>
            <person name="Yeh C.-T."/>
            <person name="Emrich S.J."/>
            <person name="Jia Y."/>
            <person name="Kalyanaraman A."/>
            <person name="Hsia A.-P."/>
            <person name="Barbazuk W.B."/>
            <person name="Baucom R.S."/>
            <person name="Brutnell T.P."/>
            <person name="Carpita N.C."/>
            <person name="Chaparro C."/>
            <person name="Chia J.-M."/>
            <person name="Deragon J.-M."/>
            <person name="Estill J.C."/>
            <person name="Fu Y."/>
            <person name="Jeddeloh J.A."/>
            <person name="Han Y."/>
            <person name="Lee H."/>
            <person name="Li P."/>
            <person name="Lisch D.R."/>
            <person name="Liu S."/>
            <person name="Liu Z."/>
            <person name="Nagel D.H."/>
            <person name="McCann M.C."/>
            <person name="SanMiguel P."/>
            <person name="Myers A.M."/>
            <person name="Nettleton D."/>
            <person name="Nguyen J."/>
            <person name="Penning B.W."/>
            <person name="Ponnala L."/>
            <person name="Schneider K.L."/>
            <person name="Schwartz D.C."/>
            <person name="Sharma A."/>
            <person name="Soderlund C."/>
            <person name="Springer N.M."/>
            <person name="Sun Q."/>
            <person name="Wang H."/>
            <person name="Waterman M."/>
            <person name="Westerman R."/>
            <person name="Wolfgruber T.K."/>
            <person name="Yang L."/>
            <person name="Yu Y."/>
            <person name="Zhang L."/>
            <person name="Zhou S."/>
            <person name="Zhu Q."/>
            <person name="Bennetzen J.L."/>
            <person name="Dawe R.K."/>
            <person name="Jiang J."/>
            <person name="Jiang N."/>
            <person name="Presting G.G."/>
            <person name="Wessler S.R."/>
            <person name="Aluru S."/>
            <person name="Martienssen R.A."/>
            <person name="Clifton S.W."/>
            <person name="McCombie W.R."/>
            <person name="Wing R.A."/>
            <person name="Wilson R.K."/>
        </authorList>
    </citation>
    <scope>NUCLEOTIDE SEQUENCE [LARGE SCALE GENOMIC DNA]</scope>
    <source>
        <strain evidence="6">cv. B73</strain>
    </source>
</reference>
<evidence type="ECO:0000256" key="1">
    <source>
        <dbReference type="ARBA" id="ARBA00006857"/>
    </source>
</evidence>
<evidence type="ECO:0000256" key="4">
    <source>
        <dbReference type="RuleBase" id="RU000663"/>
    </source>
</evidence>
<evidence type="ECO:0000256" key="2">
    <source>
        <dbReference type="ARBA" id="ARBA00022980"/>
    </source>
</evidence>
<organism evidence="5 6">
    <name type="scientific">Zea mays</name>
    <name type="common">Maize</name>
    <dbReference type="NCBI Taxonomy" id="4577"/>
    <lineage>
        <taxon>Eukaryota</taxon>
        <taxon>Viridiplantae</taxon>
        <taxon>Streptophyta</taxon>
        <taxon>Embryophyta</taxon>
        <taxon>Tracheophyta</taxon>
        <taxon>Spermatophyta</taxon>
        <taxon>Magnoliopsida</taxon>
        <taxon>Liliopsida</taxon>
        <taxon>Poales</taxon>
        <taxon>Poaceae</taxon>
        <taxon>PACMAD clade</taxon>
        <taxon>Panicoideae</taxon>
        <taxon>Andropogonodae</taxon>
        <taxon>Andropogoneae</taxon>
        <taxon>Tripsacinae</taxon>
        <taxon>Zea</taxon>
    </lineage>
</organism>
<dbReference type="InterPro" id="IPR000439">
    <property type="entry name" value="Ribosomal_eL15"/>
</dbReference>
<evidence type="ECO:0000256" key="3">
    <source>
        <dbReference type="ARBA" id="ARBA00023274"/>
    </source>
</evidence>
<dbReference type="Pfam" id="PF00827">
    <property type="entry name" value="Ribosomal_L15e"/>
    <property type="match status" value="1"/>
</dbReference>
<dbReference type="GO" id="GO:0006412">
    <property type="term" value="P:translation"/>
    <property type="evidence" value="ECO:0007669"/>
    <property type="project" value="InterPro"/>
</dbReference>
<dbReference type="Proteomes" id="UP000007305">
    <property type="component" value="Chromosome 5"/>
</dbReference>
<evidence type="ECO:0000313" key="5">
    <source>
        <dbReference type="EnsemblPlants" id="Zm00001eb223610_P001"/>
    </source>
</evidence>
<proteinExistence type="inferred from homology"/>